<gene>
    <name evidence="1" type="ORF">COU10_03550</name>
</gene>
<accession>A0A2H0UMN3</accession>
<organism evidence="1 2">
    <name type="scientific">Candidatus Harrisonbacteria bacterium CG10_big_fil_rev_8_21_14_0_10_45_28</name>
    <dbReference type="NCBI Taxonomy" id="1974586"/>
    <lineage>
        <taxon>Bacteria</taxon>
        <taxon>Candidatus Harrisoniibacteriota</taxon>
    </lineage>
</organism>
<comment type="caution">
    <text evidence="1">The sequence shown here is derived from an EMBL/GenBank/DDBJ whole genome shotgun (WGS) entry which is preliminary data.</text>
</comment>
<dbReference type="Proteomes" id="UP000230903">
    <property type="component" value="Unassembled WGS sequence"/>
</dbReference>
<evidence type="ECO:0000313" key="2">
    <source>
        <dbReference type="Proteomes" id="UP000230903"/>
    </source>
</evidence>
<evidence type="ECO:0000313" key="1">
    <source>
        <dbReference type="EMBL" id="PIR87648.1"/>
    </source>
</evidence>
<name>A0A2H0UMN3_9BACT</name>
<proteinExistence type="predicted"/>
<dbReference type="EMBL" id="PFBC01000054">
    <property type="protein sequence ID" value="PIR87648.1"/>
    <property type="molecule type" value="Genomic_DNA"/>
</dbReference>
<sequence length="402" mass="46007">MKVKKQKTKILIDNSITGGRGMAKQGYEFVEELKRRKIDYLLCTDEGFAYKLRDIGVEPDIIVPTAINEPPEKVNQAFAKALEYVEFEGLIKIGARMSGPQVAYKRKRPYVLIDAALPDVMDSGFDTFYPKDVFIGAKQYLVTTQFPWQFPNRFPELRNARVVTYPFSEKTKTELNKLRLSPDKDIKKQVAKFVPEVNTARYYMSIMLVITGSYIGSIEDRCTYGGWLTSAQYDQVVGFCRRFITDLGEQAPGRIIIYMDKEVLVAVSDLKEKYKSKLTLCTSRSKKWNYQEEFFLQRWADILVSRAANYQPFMAYLERGGIITTPVPSDGYMDEDQAAIQSSDLGLSRLVTYNDEEYIKKLLNFSSDKLAQAQVSQNLKATQKTMFRNKDCIDIALKSLGD</sequence>
<evidence type="ECO:0008006" key="3">
    <source>
        <dbReference type="Google" id="ProtNLM"/>
    </source>
</evidence>
<reference evidence="2" key="1">
    <citation type="submission" date="2017-09" db="EMBL/GenBank/DDBJ databases">
        <title>Depth-based differentiation of microbial function through sediment-hosted aquifers and enrichment of novel symbionts in the deep terrestrial subsurface.</title>
        <authorList>
            <person name="Probst A.J."/>
            <person name="Ladd B."/>
            <person name="Jarett J.K."/>
            <person name="Geller-Mcgrath D.E."/>
            <person name="Sieber C.M.K."/>
            <person name="Emerson J.B."/>
            <person name="Anantharaman K."/>
            <person name="Thomas B.C."/>
            <person name="Malmstrom R."/>
            <person name="Stieglmeier M."/>
            <person name="Klingl A."/>
            <person name="Woyke T."/>
            <person name="Ryan C.M."/>
            <person name="Banfield J.F."/>
        </authorList>
    </citation>
    <scope>NUCLEOTIDE SEQUENCE [LARGE SCALE GENOMIC DNA]</scope>
</reference>
<dbReference type="AlphaFoldDB" id="A0A2H0UMN3"/>
<protein>
    <recommendedName>
        <fullName evidence="3">Glycosyl transferase family 1 domain-containing protein</fullName>
    </recommendedName>
</protein>